<accession>A0ABY2JZC6</accession>
<evidence type="ECO:0000313" key="4">
    <source>
        <dbReference type="Proteomes" id="UP000297477"/>
    </source>
</evidence>
<name>A0ABY2JZC6_9MICC</name>
<feature type="region of interest" description="Disordered" evidence="1">
    <location>
        <begin position="1"/>
        <end position="39"/>
    </location>
</feature>
<evidence type="ECO:0000256" key="2">
    <source>
        <dbReference type="SAM" id="Phobius"/>
    </source>
</evidence>
<feature type="transmembrane region" description="Helical" evidence="2">
    <location>
        <begin position="85"/>
        <end position="103"/>
    </location>
</feature>
<keyword evidence="2" id="KW-1133">Transmembrane helix</keyword>
<evidence type="ECO:0000256" key="1">
    <source>
        <dbReference type="SAM" id="MobiDB-lite"/>
    </source>
</evidence>
<protein>
    <submittedName>
        <fullName evidence="3">Uncharacterized protein</fullName>
    </submittedName>
</protein>
<reference evidence="3 4" key="1">
    <citation type="submission" date="2019-03" db="EMBL/GenBank/DDBJ databases">
        <title>Reclassification of Micrococcus aloeverae and Micrococcus yunnanensis as later heterotypic synonyms of Micrococcus luteus.</title>
        <authorList>
            <person name="Huang C.-H."/>
        </authorList>
    </citation>
    <scope>NUCLEOTIDE SEQUENCE [LARGE SCALE GENOMIC DNA]</scope>
    <source>
        <strain evidence="3 4">BCRC 12151</strain>
    </source>
</reference>
<dbReference type="EMBL" id="SPKT01000011">
    <property type="protein sequence ID" value="TFH99119.1"/>
    <property type="molecule type" value="Genomic_DNA"/>
</dbReference>
<gene>
    <name evidence="3" type="ORF">E4A49_06860</name>
</gene>
<organism evidence="3 4">
    <name type="scientific">Micrococcus lylae</name>
    <dbReference type="NCBI Taxonomy" id="1273"/>
    <lineage>
        <taxon>Bacteria</taxon>
        <taxon>Bacillati</taxon>
        <taxon>Actinomycetota</taxon>
        <taxon>Actinomycetes</taxon>
        <taxon>Micrococcales</taxon>
        <taxon>Micrococcaceae</taxon>
        <taxon>Micrococcus</taxon>
    </lineage>
</organism>
<feature type="compositionally biased region" description="Basic and acidic residues" evidence="1">
    <location>
        <begin position="1"/>
        <end position="27"/>
    </location>
</feature>
<feature type="transmembrane region" description="Helical" evidence="2">
    <location>
        <begin position="44"/>
        <end position="65"/>
    </location>
</feature>
<keyword evidence="2" id="KW-0472">Membrane</keyword>
<sequence length="111" mass="11986">MTQDDHHTTPEEWEELKAEQARQDAGRRKNRGAGARPRSLGRDLWDWICGWGLGILGIVVILFGAASISNTLNGKGLVSSDAGSYAISGAAIAVGLWCALAAFRRWSRSGF</sequence>
<comment type="caution">
    <text evidence="3">The sequence shown here is derived from an EMBL/GenBank/DDBJ whole genome shotgun (WGS) entry which is preliminary data.</text>
</comment>
<keyword evidence="2" id="KW-0812">Transmembrane</keyword>
<dbReference type="RefSeq" id="WP_067189681.1">
    <property type="nucleotide sequence ID" value="NZ_CP126965.1"/>
</dbReference>
<proteinExistence type="predicted"/>
<dbReference type="Proteomes" id="UP000297477">
    <property type="component" value="Unassembled WGS sequence"/>
</dbReference>
<evidence type="ECO:0000313" key="3">
    <source>
        <dbReference type="EMBL" id="TFH99119.1"/>
    </source>
</evidence>
<keyword evidence="4" id="KW-1185">Reference proteome</keyword>